<dbReference type="RefSeq" id="WP_008384752.1">
    <property type="nucleotide sequence ID" value="NZ_AOIV01000008.1"/>
</dbReference>
<proteinExistence type="predicted"/>
<gene>
    <name evidence="2" type="ORF">C474_05550</name>
</gene>
<name>M0DDJ9_HALPD</name>
<organism evidence="2 3">
    <name type="scientific">Halogeometricum pallidum JCM 14848</name>
    <dbReference type="NCBI Taxonomy" id="1227487"/>
    <lineage>
        <taxon>Archaea</taxon>
        <taxon>Methanobacteriati</taxon>
        <taxon>Methanobacteriota</taxon>
        <taxon>Stenosarchaea group</taxon>
        <taxon>Halobacteria</taxon>
        <taxon>Halobacteriales</taxon>
        <taxon>Haloferacaceae</taxon>
        <taxon>Halogeometricum</taxon>
    </lineage>
</organism>
<protein>
    <submittedName>
        <fullName evidence="2">Uncharacterized protein</fullName>
    </submittedName>
</protein>
<accession>M0DDJ9</accession>
<keyword evidence="3" id="KW-1185">Reference proteome</keyword>
<dbReference type="OrthoDB" id="282564at2157"/>
<comment type="caution">
    <text evidence="2">The sequence shown here is derived from an EMBL/GenBank/DDBJ whole genome shotgun (WGS) entry which is preliminary data.</text>
</comment>
<evidence type="ECO:0000313" key="3">
    <source>
        <dbReference type="Proteomes" id="UP000011513"/>
    </source>
</evidence>
<dbReference type="AlphaFoldDB" id="M0DDJ9"/>
<dbReference type="EMBL" id="AOIV01000008">
    <property type="protein sequence ID" value="ELZ33520.1"/>
    <property type="molecule type" value="Genomic_DNA"/>
</dbReference>
<evidence type="ECO:0000313" key="2">
    <source>
        <dbReference type="EMBL" id="ELZ33520.1"/>
    </source>
</evidence>
<sequence length="124" mass="13509">MNLETRIRELHRDGDDDAVKQLIRAAISCGNGAEYRVEGDRVHVSHSAYSGSHEIVRGPGAFGQVRVVARGEYRFTGRDGSLDVELDAVNSKAVQFGRAHIDETGAGRDARSESGREDRSAMVP</sequence>
<evidence type="ECO:0000256" key="1">
    <source>
        <dbReference type="SAM" id="MobiDB-lite"/>
    </source>
</evidence>
<feature type="region of interest" description="Disordered" evidence="1">
    <location>
        <begin position="100"/>
        <end position="124"/>
    </location>
</feature>
<dbReference type="Proteomes" id="UP000011513">
    <property type="component" value="Unassembled WGS sequence"/>
</dbReference>
<dbReference type="InParanoid" id="M0DDJ9"/>
<reference evidence="2 3" key="1">
    <citation type="journal article" date="2014" name="PLoS Genet.">
        <title>Phylogenetically driven sequencing of extremely halophilic archaea reveals strategies for static and dynamic osmo-response.</title>
        <authorList>
            <person name="Becker E.A."/>
            <person name="Seitzer P.M."/>
            <person name="Tritt A."/>
            <person name="Larsen D."/>
            <person name="Krusor M."/>
            <person name="Yao A.I."/>
            <person name="Wu D."/>
            <person name="Madern D."/>
            <person name="Eisen J.A."/>
            <person name="Darling A.E."/>
            <person name="Facciotti M.T."/>
        </authorList>
    </citation>
    <scope>NUCLEOTIDE SEQUENCE [LARGE SCALE GENOMIC DNA]</scope>
    <source>
        <strain evidence="2 3">JCM 14848</strain>
    </source>
</reference>